<organism evidence="7">
    <name type="scientific">bacterium 19MO02SH05</name>
    <dbReference type="NCBI Taxonomy" id="2920696"/>
    <lineage>
        <taxon>Bacteria</taxon>
    </lineage>
</organism>
<dbReference type="InterPro" id="IPR003593">
    <property type="entry name" value="AAA+_ATPase"/>
</dbReference>
<dbReference type="GO" id="GO:0005524">
    <property type="term" value="F:ATP binding"/>
    <property type="evidence" value="ECO:0007669"/>
    <property type="project" value="UniProtKB-KW"/>
</dbReference>
<dbReference type="Pfam" id="PF25601">
    <property type="entry name" value="AAA_lid_14"/>
    <property type="match status" value="1"/>
</dbReference>
<protein>
    <submittedName>
        <fullName evidence="7">Sigma-54 dependent transcriptional regulator</fullName>
    </submittedName>
</protein>
<dbReference type="SUPFAM" id="SSF46689">
    <property type="entry name" value="Homeodomain-like"/>
    <property type="match status" value="1"/>
</dbReference>
<dbReference type="InterPro" id="IPR027417">
    <property type="entry name" value="P-loop_NTPase"/>
</dbReference>
<dbReference type="Gene3D" id="1.10.10.60">
    <property type="entry name" value="Homeodomain-like"/>
    <property type="match status" value="1"/>
</dbReference>
<dbReference type="Gene3D" id="1.10.8.60">
    <property type="match status" value="1"/>
</dbReference>
<dbReference type="PANTHER" id="PTHR32071:SF117">
    <property type="entry name" value="PTS-DEPENDENT DIHYDROXYACETONE KINASE OPERON REGULATORY PROTEIN-RELATED"/>
    <property type="match status" value="1"/>
</dbReference>
<keyword evidence="3" id="KW-0805">Transcription regulation</keyword>
<keyword evidence="4" id="KW-0238">DNA-binding</keyword>
<dbReference type="PANTHER" id="PTHR32071">
    <property type="entry name" value="TRANSCRIPTIONAL REGULATORY PROTEIN"/>
    <property type="match status" value="1"/>
</dbReference>
<evidence type="ECO:0000313" key="7">
    <source>
        <dbReference type="EMBL" id="XAG62858.1"/>
    </source>
</evidence>
<dbReference type="Pfam" id="PF00158">
    <property type="entry name" value="Sigma54_activat"/>
    <property type="match status" value="1"/>
</dbReference>
<dbReference type="InterPro" id="IPR002078">
    <property type="entry name" value="Sigma_54_int"/>
</dbReference>
<proteinExistence type="predicted"/>
<name>A0AAU6TML9_UNCXX</name>
<sequence length="333" mass="37536">MSMTKMIIGENHGLKQTMQQVQLVSLTDSTALILGETGSGKEVIARYIHNHSQRFQNDFIRVNCGAIPSELIDSELFGHEKGSFTGAISQKKGWFERADGGTLFLDEIGELSLAAQVRLLRVLQEGSFTRVGGGREISVNVRIIAATHRNLELSVQQGLFREDLWFRINIFPIHLPALRQRFGDMQQLTEHFAHKASNRLGLPLCLPSDEQIDYLKRYHWPGNVRELQAIIERAAILGQGKYLAIEQSLILQPDSLQEPTTSRLSSESHSEVSSFLSLEKVIYDHICNALRHCHGRIEGPFGAAKLLAINPNTLRSKMRKLNISRHACHHYRS</sequence>
<dbReference type="CDD" id="cd00009">
    <property type="entry name" value="AAA"/>
    <property type="match status" value="1"/>
</dbReference>
<dbReference type="PROSITE" id="PS00676">
    <property type="entry name" value="SIGMA54_INTERACT_2"/>
    <property type="match status" value="1"/>
</dbReference>
<dbReference type="FunFam" id="3.40.50.300:FF:000006">
    <property type="entry name" value="DNA-binding transcriptional regulator NtrC"/>
    <property type="match status" value="1"/>
</dbReference>
<dbReference type="SUPFAM" id="SSF52540">
    <property type="entry name" value="P-loop containing nucleoside triphosphate hydrolases"/>
    <property type="match status" value="1"/>
</dbReference>
<keyword evidence="1" id="KW-0547">Nucleotide-binding</keyword>
<keyword evidence="5" id="KW-0804">Transcription</keyword>
<dbReference type="InterPro" id="IPR058031">
    <property type="entry name" value="AAA_lid_NorR"/>
</dbReference>
<accession>A0AAU6TML9</accession>
<dbReference type="InterPro" id="IPR025944">
    <property type="entry name" value="Sigma_54_int_dom_CS"/>
</dbReference>
<reference evidence="7" key="1">
    <citation type="submission" date="2022-03" db="EMBL/GenBank/DDBJ databases">
        <title>Sea Food Isolates.</title>
        <authorList>
            <person name="Li c."/>
        </authorList>
    </citation>
    <scope>NUCLEOTIDE SEQUENCE</scope>
    <source>
        <strain evidence="7">19MO02SH05</strain>
    </source>
</reference>
<dbReference type="GO" id="GO:0006355">
    <property type="term" value="P:regulation of DNA-templated transcription"/>
    <property type="evidence" value="ECO:0007669"/>
    <property type="project" value="InterPro"/>
</dbReference>
<dbReference type="PROSITE" id="PS50045">
    <property type="entry name" value="SIGMA54_INTERACT_4"/>
    <property type="match status" value="1"/>
</dbReference>
<evidence type="ECO:0000256" key="1">
    <source>
        <dbReference type="ARBA" id="ARBA00022741"/>
    </source>
</evidence>
<feature type="domain" description="Sigma-54 factor interaction" evidence="6">
    <location>
        <begin position="7"/>
        <end position="236"/>
    </location>
</feature>
<evidence type="ECO:0000256" key="3">
    <source>
        <dbReference type="ARBA" id="ARBA00023015"/>
    </source>
</evidence>
<evidence type="ECO:0000256" key="2">
    <source>
        <dbReference type="ARBA" id="ARBA00022840"/>
    </source>
</evidence>
<dbReference type="Gene3D" id="3.40.50.300">
    <property type="entry name" value="P-loop containing nucleotide triphosphate hydrolases"/>
    <property type="match status" value="1"/>
</dbReference>
<keyword evidence="2" id="KW-0067">ATP-binding</keyword>
<evidence type="ECO:0000259" key="6">
    <source>
        <dbReference type="PROSITE" id="PS50045"/>
    </source>
</evidence>
<dbReference type="InterPro" id="IPR009057">
    <property type="entry name" value="Homeodomain-like_sf"/>
</dbReference>
<dbReference type="SMART" id="SM00382">
    <property type="entry name" value="AAA"/>
    <property type="match status" value="1"/>
</dbReference>
<dbReference type="GO" id="GO:0003677">
    <property type="term" value="F:DNA binding"/>
    <property type="evidence" value="ECO:0007669"/>
    <property type="project" value="UniProtKB-KW"/>
</dbReference>
<gene>
    <name evidence="7" type="ORF">MRL64_18280</name>
</gene>
<evidence type="ECO:0000256" key="4">
    <source>
        <dbReference type="ARBA" id="ARBA00023125"/>
    </source>
</evidence>
<dbReference type="InterPro" id="IPR025943">
    <property type="entry name" value="Sigma_54_int_dom_ATP-bd_2"/>
</dbReference>
<dbReference type="AlphaFoldDB" id="A0AAU6TML9"/>
<dbReference type="EMBL" id="CP095343">
    <property type="protein sequence ID" value="XAG62858.1"/>
    <property type="molecule type" value="Genomic_DNA"/>
</dbReference>
<evidence type="ECO:0000256" key="5">
    <source>
        <dbReference type="ARBA" id="ARBA00023163"/>
    </source>
</evidence>
<dbReference type="PROSITE" id="PS00688">
    <property type="entry name" value="SIGMA54_INTERACT_3"/>
    <property type="match status" value="1"/>
</dbReference>